<evidence type="ECO:0000313" key="3">
    <source>
        <dbReference type="Proteomes" id="UP001165384"/>
    </source>
</evidence>
<dbReference type="Pfam" id="PF13487">
    <property type="entry name" value="HD_5"/>
    <property type="match status" value="1"/>
</dbReference>
<name>A0ABS9K6Y2_9RHOO</name>
<dbReference type="PROSITE" id="PS51832">
    <property type="entry name" value="HD_GYP"/>
    <property type="match status" value="1"/>
</dbReference>
<dbReference type="EMBL" id="JAKLTN010000006">
    <property type="protein sequence ID" value="MCG2578917.1"/>
    <property type="molecule type" value="Genomic_DNA"/>
</dbReference>
<protein>
    <submittedName>
        <fullName evidence="2">HD domain-containing protein</fullName>
    </submittedName>
</protein>
<dbReference type="Gene3D" id="1.10.3210.10">
    <property type="entry name" value="Hypothetical protein af1432"/>
    <property type="match status" value="1"/>
</dbReference>
<dbReference type="PANTHER" id="PTHR43155:SF2">
    <property type="entry name" value="CYCLIC DI-GMP PHOSPHODIESTERASE PA4108"/>
    <property type="match status" value="1"/>
</dbReference>
<dbReference type="SUPFAM" id="SSF109604">
    <property type="entry name" value="HD-domain/PDEase-like"/>
    <property type="match status" value="1"/>
</dbReference>
<dbReference type="RefSeq" id="WP_275712331.1">
    <property type="nucleotide sequence ID" value="NZ_JAKLTN010000006.1"/>
</dbReference>
<comment type="caution">
    <text evidence="2">The sequence shown here is derived from an EMBL/GenBank/DDBJ whole genome shotgun (WGS) entry which is preliminary data.</text>
</comment>
<organism evidence="2 3">
    <name type="scientific">Dechloromonas hankyongensis</name>
    <dbReference type="NCBI Taxonomy" id="2908002"/>
    <lineage>
        <taxon>Bacteria</taxon>
        <taxon>Pseudomonadati</taxon>
        <taxon>Pseudomonadota</taxon>
        <taxon>Betaproteobacteria</taxon>
        <taxon>Rhodocyclales</taxon>
        <taxon>Azonexaceae</taxon>
        <taxon>Dechloromonas</taxon>
    </lineage>
</organism>
<evidence type="ECO:0000313" key="2">
    <source>
        <dbReference type="EMBL" id="MCG2578917.1"/>
    </source>
</evidence>
<dbReference type="InterPro" id="IPR003607">
    <property type="entry name" value="HD/PDEase_dom"/>
</dbReference>
<dbReference type="CDD" id="cd00077">
    <property type="entry name" value="HDc"/>
    <property type="match status" value="1"/>
</dbReference>
<dbReference type="PANTHER" id="PTHR43155">
    <property type="entry name" value="CYCLIC DI-GMP PHOSPHODIESTERASE PA4108-RELATED"/>
    <property type="match status" value="1"/>
</dbReference>
<proteinExistence type="predicted"/>
<keyword evidence="3" id="KW-1185">Reference proteome</keyword>
<evidence type="ECO:0000259" key="1">
    <source>
        <dbReference type="PROSITE" id="PS51832"/>
    </source>
</evidence>
<reference evidence="2" key="1">
    <citation type="submission" date="2022-01" db="EMBL/GenBank/DDBJ databases">
        <authorList>
            <person name="Jo J.-H."/>
            <person name="Im W.-T."/>
        </authorList>
    </citation>
    <scope>NUCLEOTIDE SEQUENCE</scope>
    <source>
        <strain evidence="2">XY25</strain>
    </source>
</reference>
<dbReference type="InterPro" id="IPR037522">
    <property type="entry name" value="HD_GYP_dom"/>
</dbReference>
<dbReference type="SMART" id="SM00471">
    <property type="entry name" value="HDc"/>
    <property type="match status" value="1"/>
</dbReference>
<sequence length="208" mass="22777">MLNPPADDSSPVDKIAHALSVALGARDHYTRIHCDRVVQLAAELGMHIGLTTAELEELALSARFHDLGKIGIPDTILRKPAAFEAAEWECMKQHVLIGEQIVLAINGGRASGIARTVRHHHEHYDGSGYPDRLKGSAIPLDSRIISIADSYDAMIARRPYHNARDHQEVMDILASESGTKHDPDLIHAFGAVIEKSAMRAGQDKPFSE</sequence>
<feature type="domain" description="HD-GYP" evidence="1">
    <location>
        <begin position="8"/>
        <end position="205"/>
    </location>
</feature>
<accession>A0ABS9K6Y2</accession>
<gene>
    <name evidence="2" type="ORF">LZ012_18135</name>
</gene>
<dbReference type="Proteomes" id="UP001165384">
    <property type="component" value="Unassembled WGS sequence"/>
</dbReference>